<dbReference type="InterPro" id="IPR001647">
    <property type="entry name" value="HTH_TetR"/>
</dbReference>
<dbReference type="AlphaFoldDB" id="A0A317EGT5"/>
<dbReference type="InterPro" id="IPR023772">
    <property type="entry name" value="DNA-bd_HTH_TetR-type_CS"/>
</dbReference>
<evidence type="ECO:0000313" key="7">
    <source>
        <dbReference type="Proteomes" id="UP000245461"/>
    </source>
</evidence>
<sequence>MGEEGPRNGSRRLPRAAREAQILQVAAEMFAAQGFHATSMDDVAAACGVTKPMIYSYFGSKPGLLAALLERTGAELLGGLALMAAIPDPEARIRATLDLLITRLYEQTASWRVILSAMRGDGPLAERARGYRAALIHAMLITLAELAPPGLHRAIARRRVSPYAYALLGAAEAGSEWWLNTPGVSRVETTATASRVLDAMLALIRRDLDIPV</sequence>
<dbReference type="EMBL" id="QGLE01000003">
    <property type="protein sequence ID" value="PWR24613.1"/>
    <property type="molecule type" value="Genomic_DNA"/>
</dbReference>
<evidence type="ECO:0000259" key="5">
    <source>
        <dbReference type="PROSITE" id="PS50977"/>
    </source>
</evidence>
<dbReference type="PANTHER" id="PTHR30055:SF158">
    <property type="entry name" value="POSSIBLE TRANSCRIPTIONAL REGULATORY PROTEIN (PROBABLY TETR-FAMILY)"/>
    <property type="match status" value="1"/>
</dbReference>
<dbReference type="InterPro" id="IPR050109">
    <property type="entry name" value="HTH-type_TetR-like_transc_reg"/>
</dbReference>
<dbReference type="PROSITE" id="PS01081">
    <property type="entry name" value="HTH_TETR_1"/>
    <property type="match status" value="1"/>
</dbReference>
<reference evidence="6 7" key="1">
    <citation type="submission" date="2018-05" db="EMBL/GenBank/DDBJ databases">
        <title>Zavarzinia sp. HR-AS.</title>
        <authorList>
            <person name="Lee Y."/>
            <person name="Jeon C.O."/>
        </authorList>
    </citation>
    <scope>NUCLEOTIDE SEQUENCE [LARGE SCALE GENOMIC DNA]</scope>
    <source>
        <strain evidence="6 7">HR-AS</strain>
    </source>
</reference>
<dbReference type="Proteomes" id="UP000245461">
    <property type="component" value="Unassembled WGS sequence"/>
</dbReference>
<proteinExistence type="predicted"/>
<dbReference type="PROSITE" id="PS50977">
    <property type="entry name" value="HTH_TETR_2"/>
    <property type="match status" value="1"/>
</dbReference>
<organism evidence="6 7">
    <name type="scientific">Zavarzinia aquatilis</name>
    <dbReference type="NCBI Taxonomy" id="2211142"/>
    <lineage>
        <taxon>Bacteria</taxon>
        <taxon>Pseudomonadati</taxon>
        <taxon>Pseudomonadota</taxon>
        <taxon>Alphaproteobacteria</taxon>
        <taxon>Rhodospirillales</taxon>
        <taxon>Zavarziniaceae</taxon>
        <taxon>Zavarzinia</taxon>
    </lineage>
</organism>
<evidence type="ECO:0000256" key="2">
    <source>
        <dbReference type="ARBA" id="ARBA00023125"/>
    </source>
</evidence>
<keyword evidence="3" id="KW-0804">Transcription</keyword>
<dbReference type="FunFam" id="1.10.10.60:FF:000141">
    <property type="entry name" value="TetR family transcriptional regulator"/>
    <property type="match status" value="1"/>
</dbReference>
<keyword evidence="7" id="KW-1185">Reference proteome</keyword>
<dbReference type="InterPro" id="IPR009057">
    <property type="entry name" value="Homeodomain-like_sf"/>
</dbReference>
<evidence type="ECO:0000256" key="4">
    <source>
        <dbReference type="PROSITE-ProRule" id="PRU00335"/>
    </source>
</evidence>
<dbReference type="GO" id="GO:0000976">
    <property type="term" value="F:transcription cis-regulatory region binding"/>
    <property type="evidence" value="ECO:0007669"/>
    <property type="project" value="TreeGrafter"/>
</dbReference>
<comment type="caution">
    <text evidence="6">The sequence shown here is derived from an EMBL/GenBank/DDBJ whole genome shotgun (WGS) entry which is preliminary data.</text>
</comment>
<dbReference type="PANTHER" id="PTHR30055">
    <property type="entry name" value="HTH-TYPE TRANSCRIPTIONAL REGULATOR RUTR"/>
    <property type="match status" value="1"/>
</dbReference>
<dbReference type="OrthoDB" id="2356263at2"/>
<evidence type="ECO:0000256" key="1">
    <source>
        <dbReference type="ARBA" id="ARBA00023015"/>
    </source>
</evidence>
<keyword evidence="1" id="KW-0805">Transcription regulation</keyword>
<dbReference type="Gene3D" id="1.10.357.10">
    <property type="entry name" value="Tetracycline Repressor, domain 2"/>
    <property type="match status" value="1"/>
</dbReference>
<accession>A0A317EGT5</accession>
<protein>
    <recommendedName>
        <fullName evidence="5">HTH tetR-type domain-containing protein</fullName>
    </recommendedName>
</protein>
<evidence type="ECO:0000256" key="3">
    <source>
        <dbReference type="ARBA" id="ARBA00023163"/>
    </source>
</evidence>
<dbReference type="GO" id="GO:0003700">
    <property type="term" value="F:DNA-binding transcription factor activity"/>
    <property type="evidence" value="ECO:0007669"/>
    <property type="project" value="TreeGrafter"/>
</dbReference>
<feature type="DNA-binding region" description="H-T-H motif" evidence="4">
    <location>
        <begin position="39"/>
        <end position="58"/>
    </location>
</feature>
<dbReference type="PRINTS" id="PR00455">
    <property type="entry name" value="HTHTETR"/>
</dbReference>
<evidence type="ECO:0000313" key="6">
    <source>
        <dbReference type="EMBL" id="PWR24613.1"/>
    </source>
</evidence>
<name>A0A317EGT5_9PROT</name>
<gene>
    <name evidence="6" type="ORF">DKG74_07350</name>
</gene>
<dbReference type="SUPFAM" id="SSF46689">
    <property type="entry name" value="Homeodomain-like"/>
    <property type="match status" value="1"/>
</dbReference>
<dbReference type="Pfam" id="PF00440">
    <property type="entry name" value="TetR_N"/>
    <property type="match status" value="1"/>
</dbReference>
<feature type="domain" description="HTH tetR-type" evidence="5">
    <location>
        <begin position="16"/>
        <end position="76"/>
    </location>
</feature>
<keyword evidence="2 4" id="KW-0238">DNA-binding</keyword>